<evidence type="ECO:0000256" key="3">
    <source>
        <dbReference type="ARBA" id="ARBA00006904"/>
    </source>
</evidence>
<dbReference type="UniPathway" id="UPA00135">
    <property type="reaction ID" value="UER00197"/>
</dbReference>
<dbReference type="AlphaFoldDB" id="A0A3Q9CM08"/>
<dbReference type="PANTHER" id="PTHR43247:SF1">
    <property type="entry name" value="PHOSPHOSERINE AMINOTRANSFERASE"/>
    <property type="match status" value="1"/>
</dbReference>
<dbReference type="UniPathway" id="UPA00244">
    <property type="reaction ID" value="UER00311"/>
</dbReference>
<proteinExistence type="inferred from homology"/>
<dbReference type="EMBL" id="CP026513">
    <property type="protein sequence ID" value="AZP36163.1"/>
    <property type="molecule type" value="Genomic_DNA"/>
</dbReference>
<organism evidence="15 16">
    <name type="scientific">Candidatus Annandia adelgestsuga</name>
    <dbReference type="NCBI Taxonomy" id="1302411"/>
    <lineage>
        <taxon>Bacteria</taxon>
        <taxon>Pseudomonadati</taxon>
        <taxon>Pseudomonadota</taxon>
        <taxon>Gammaproteobacteria</taxon>
        <taxon>Enterobacterales</taxon>
        <taxon>Enterobacteriaceae</taxon>
        <taxon>Candidatus Annandia</taxon>
    </lineage>
</organism>
<dbReference type="NCBIfam" id="NF003764">
    <property type="entry name" value="PRK05355.1"/>
    <property type="match status" value="1"/>
</dbReference>
<feature type="binding site" evidence="12">
    <location>
        <position position="154"/>
    </location>
    <ligand>
        <name>pyridoxal 5'-phosphate</name>
        <dbReference type="ChEBI" id="CHEBI:597326"/>
    </ligand>
</feature>
<evidence type="ECO:0000256" key="11">
    <source>
        <dbReference type="ARBA" id="ARBA00049007"/>
    </source>
</evidence>
<dbReference type="InterPro" id="IPR015421">
    <property type="entry name" value="PyrdxlP-dep_Trfase_major"/>
</dbReference>
<evidence type="ECO:0000256" key="2">
    <source>
        <dbReference type="ARBA" id="ARBA00005099"/>
    </source>
</evidence>
<dbReference type="InterPro" id="IPR022278">
    <property type="entry name" value="Pser_aminoTfrase"/>
</dbReference>
<comment type="catalytic activity">
    <reaction evidence="11 12 13">
        <text>O-phospho-L-serine + 2-oxoglutarate = 3-phosphooxypyruvate + L-glutamate</text>
        <dbReference type="Rhea" id="RHEA:14329"/>
        <dbReference type="ChEBI" id="CHEBI:16810"/>
        <dbReference type="ChEBI" id="CHEBI:18110"/>
        <dbReference type="ChEBI" id="CHEBI:29985"/>
        <dbReference type="ChEBI" id="CHEBI:57524"/>
        <dbReference type="EC" id="2.6.1.52"/>
    </reaction>
</comment>
<keyword evidence="12" id="KW-0963">Cytoplasm</keyword>
<comment type="pathway">
    <text evidence="1 12">Cofactor biosynthesis; pyridoxine 5'-phosphate biosynthesis; pyridoxine 5'-phosphate from D-erythrose 4-phosphate: step 3/5.</text>
</comment>
<dbReference type="GO" id="GO:0030170">
    <property type="term" value="F:pyridoxal phosphate binding"/>
    <property type="evidence" value="ECO:0007669"/>
    <property type="project" value="UniProtKB-UniRule"/>
</dbReference>
<comment type="pathway">
    <text evidence="2 12 13">Amino-acid biosynthesis; L-serine biosynthesis; L-serine from 3-phospho-D-glycerate: step 2/3.</text>
</comment>
<comment type="function">
    <text evidence="12">Catalyzes the reversible conversion of 3-phosphohydroxypyruvate to phosphoserine and of 3-hydroxy-2-oxo-4-phosphonooxybutanoate to phosphohydroxythreonine.</text>
</comment>
<evidence type="ECO:0000256" key="8">
    <source>
        <dbReference type="ARBA" id="ARBA00023096"/>
    </source>
</evidence>
<feature type="domain" description="Aminotransferase class V" evidence="14">
    <location>
        <begin position="4"/>
        <end position="350"/>
    </location>
</feature>
<keyword evidence="9 12" id="KW-0718">Serine biosynthesis</keyword>
<evidence type="ECO:0000259" key="14">
    <source>
        <dbReference type="Pfam" id="PF00266"/>
    </source>
</evidence>
<dbReference type="Gene3D" id="3.90.1150.10">
    <property type="entry name" value="Aspartate Aminotransferase, domain 1"/>
    <property type="match status" value="1"/>
</dbReference>
<feature type="binding site" evidence="12">
    <location>
        <position position="103"/>
    </location>
    <ligand>
        <name>pyridoxal 5'-phosphate</name>
        <dbReference type="ChEBI" id="CHEBI:597326"/>
    </ligand>
</feature>
<name>A0A3Q9CM08_9ENTR</name>
<evidence type="ECO:0000313" key="16">
    <source>
        <dbReference type="Proteomes" id="UP000274458"/>
    </source>
</evidence>
<dbReference type="FunFam" id="3.90.1150.10:FF:000006">
    <property type="entry name" value="Phosphoserine aminotransferase"/>
    <property type="match status" value="1"/>
</dbReference>
<comment type="similarity">
    <text evidence="3 12">Belongs to the class-V pyridoxal-phosphate-dependent aminotransferase family. SerC subfamily.</text>
</comment>
<feature type="binding site" evidence="12">
    <location>
        <begin position="76"/>
        <end position="77"/>
    </location>
    <ligand>
        <name>pyridoxal 5'-phosphate</name>
        <dbReference type="ChEBI" id="CHEBI:597326"/>
    </ligand>
</feature>
<comment type="subunit">
    <text evidence="12">Homodimer.</text>
</comment>
<evidence type="ECO:0000256" key="4">
    <source>
        <dbReference type="ARBA" id="ARBA00022576"/>
    </source>
</evidence>
<feature type="binding site" evidence="12">
    <location>
        <position position="42"/>
    </location>
    <ligand>
        <name>L-glutamate</name>
        <dbReference type="ChEBI" id="CHEBI:29985"/>
    </ligand>
</feature>
<evidence type="ECO:0000256" key="5">
    <source>
        <dbReference type="ARBA" id="ARBA00022605"/>
    </source>
</evidence>
<comment type="catalytic activity">
    <reaction evidence="10 12">
        <text>4-(phosphooxy)-L-threonine + 2-oxoglutarate = (R)-3-hydroxy-2-oxo-4-phosphooxybutanoate + L-glutamate</text>
        <dbReference type="Rhea" id="RHEA:16573"/>
        <dbReference type="ChEBI" id="CHEBI:16810"/>
        <dbReference type="ChEBI" id="CHEBI:29985"/>
        <dbReference type="ChEBI" id="CHEBI:58452"/>
        <dbReference type="ChEBI" id="CHEBI:58538"/>
        <dbReference type="EC" id="2.6.1.52"/>
    </reaction>
</comment>
<dbReference type="Gene3D" id="3.40.640.10">
    <property type="entry name" value="Type I PLP-dependent aspartate aminotransferase-like (Major domain)"/>
    <property type="match status" value="1"/>
</dbReference>
<dbReference type="PROSITE" id="PS00595">
    <property type="entry name" value="AA_TRANSFER_CLASS_5"/>
    <property type="match status" value="1"/>
</dbReference>
<dbReference type="InterPro" id="IPR015422">
    <property type="entry name" value="PyrdxlP-dep_Trfase_small"/>
</dbReference>
<accession>A0A3Q9CM08</accession>
<evidence type="ECO:0000256" key="9">
    <source>
        <dbReference type="ARBA" id="ARBA00023299"/>
    </source>
</evidence>
<comment type="caution">
    <text evidence="12">Lacks conserved residue(s) required for the propagation of feature annotation.</text>
</comment>
<evidence type="ECO:0000256" key="6">
    <source>
        <dbReference type="ARBA" id="ARBA00022679"/>
    </source>
</evidence>
<evidence type="ECO:0000256" key="1">
    <source>
        <dbReference type="ARBA" id="ARBA00004915"/>
    </source>
</evidence>
<reference evidence="15 16" key="1">
    <citation type="journal article" date="2018" name="Genome Biol. Evol.">
        <title>Partnering With a Pest: Genomes of Hemlock Woolly Adelgid Symbionts Reveal Atypical Nutritional Provisioning Patterns in Dual-Obligate Bacteria.</title>
        <authorList>
            <person name="Weglarz K.M."/>
            <person name="Havill N.P."/>
            <person name="Burke G.R."/>
            <person name="von Dohlen C.D."/>
        </authorList>
    </citation>
    <scope>NUCLEOTIDE SEQUENCE [LARGE SCALE GENOMIC DNA]</scope>
    <source>
        <strain evidence="15">ENA</strain>
    </source>
</reference>
<dbReference type="RefSeq" id="WP_126071429.1">
    <property type="nucleotide sequence ID" value="NZ_CP026513.1"/>
</dbReference>
<dbReference type="PANTHER" id="PTHR43247">
    <property type="entry name" value="PHOSPHOSERINE AMINOTRANSFERASE"/>
    <property type="match status" value="1"/>
</dbReference>
<sequence length="362" mass="41895">MKIIHNFSAGPAILPKSVLKQAKKELNYGIKYGISILEISHRSKEFIKIAEESEKNLRKLLKIPKNYKVLFCQGGARTQFSAIPLNIINKKNIKADYINSGYWSYSAIKEAKKYCIPNIIPVKYFINNKISILPMKKWKINNNSKYIHYCPNETIEGISIKEEPNFKNKIIIADFSSIILSYPINIKKYDIIYASAQKNLGLSGITLIIIKKSIINKKNKYIPSTLNYKIISSNKSMFNTPSIFSWYLSSLVLNWIKNNGGVKKIYKINKQKSNIIYNIIDSNNFYINNINFKNRSIVNITFKLKNKYLNNLFIKESYEAGLMFLKGHYIFGGIRSSIYNAMSFKSVKKLADFMIYFSNRYS</sequence>
<comment type="cofactor">
    <cofactor evidence="12">
        <name>pyridoxal 5'-phosphate</name>
        <dbReference type="ChEBI" id="CHEBI:597326"/>
    </cofactor>
    <text evidence="12">Binds 1 pyridoxal phosphate per subunit.</text>
</comment>
<feature type="binding site" evidence="12">
    <location>
        <position position="174"/>
    </location>
    <ligand>
        <name>pyridoxal 5'-phosphate</name>
        <dbReference type="ChEBI" id="CHEBI:597326"/>
    </ligand>
</feature>
<feature type="binding site" evidence="12">
    <location>
        <begin position="239"/>
        <end position="240"/>
    </location>
    <ligand>
        <name>pyridoxal 5'-phosphate</name>
        <dbReference type="ChEBI" id="CHEBI:597326"/>
    </ligand>
</feature>
<protein>
    <recommendedName>
        <fullName evidence="12">Phosphoserine aminotransferase</fullName>
        <ecNumber evidence="12">2.6.1.52</ecNumber>
    </recommendedName>
    <alternativeName>
        <fullName evidence="12">Phosphohydroxythreonine aminotransferase</fullName>
        <shortName evidence="12">PSAT</shortName>
    </alternativeName>
</protein>
<dbReference type="NCBIfam" id="TIGR01364">
    <property type="entry name" value="serC_1"/>
    <property type="match status" value="1"/>
</dbReference>
<keyword evidence="4 12" id="KW-0032">Aminotransferase</keyword>
<dbReference type="FunFam" id="3.40.640.10:FF:000010">
    <property type="entry name" value="Phosphoserine aminotransferase"/>
    <property type="match status" value="1"/>
</dbReference>
<dbReference type="InterPro" id="IPR000192">
    <property type="entry name" value="Aminotrans_V_dom"/>
</dbReference>
<dbReference type="GO" id="GO:0005737">
    <property type="term" value="C:cytoplasm"/>
    <property type="evidence" value="ECO:0007669"/>
    <property type="project" value="UniProtKB-SubCell"/>
</dbReference>
<evidence type="ECO:0000256" key="13">
    <source>
        <dbReference type="RuleBase" id="RU004505"/>
    </source>
</evidence>
<dbReference type="InterPro" id="IPR015424">
    <property type="entry name" value="PyrdxlP-dep_Trfase"/>
</dbReference>
<dbReference type="OrthoDB" id="9809412at2"/>
<dbReference type="KEGG" id="aade:C3B56_00036"/>
<keyword evidence="8 12" id="KW-0664">Pyridoxine biosynthesis</keyword>
<feature type="binding site" evidence="12">
    <location>
        <position position="197"/>
    </location>
    <ligand>
        <name>pyridoxal 5'-phosphate</name>
        <dbReference type="ChEBI" id="CHEBI:597326"/>
    </ligand>
</feature>
<evidence type="ECO:0000256" key="12">
    <source>
        <dbReference type="HAMAP-Rule" id="MF_00160"/>
    </source>
</evidence>
<dbReference type="SUPFAM" id="SSF53383">
    <property type="entry name" value="PLP-dependent transferases"/>
    <property type="match status" value="1"/>
</dbReference>
<dbReference type="Proteomes" id="UP000274458">
    <property type="component" value="Chromosome"/>
</dbReference>
<dbReference type="HAMAP" id="MF_00160">
    <property type="entry name" value="SerC_aminotrans_5"/>
    <property type="match status" value="1"/>
</dbReference>
<evidence type="ECO:0000313" key="15">
    <source>
        <dbReference type="EMBL" id="AZP36163.1"/>
    </source>
</evidence>
<feature type="modified residue" description="N6-(pyridoxal phosphate)lysine" evidence="12">
    <location>
        <position position="198"/>
    </location>
</feature>
<keyword evidence="7 12" id="KW-0663">Pyridoxal phosphate</keyword>
<dbReference type="Pfam" id="PF00266">
    <property type="entry name" value="Aminotran_5"/>
    <property type="match status" value="1"/>
</dbReference>
<dbReference type="GO" id="GO:0006564">
    <property type="term" value="P:L-serine biosynthetic process"/>
    <property type="evidence" value="ECO:0007669"/>
    <property type="project" value="UniProtKB-UniRule"/>
</dbReference>
<dbReference type="GO" id="GO:0004648">
    <property type="term" value="F:O-phospho-L-serine:2-oxoglutarate aminotransferase activity"/>
    <property type="evidence" value="ECO:0007669"/>
    <property type="project" value="UniProtKB-UniRule"/>
</dbReference>
<dbReference type="GO" id="GO:0008615">
    <property type="term" value="P:pyridoxine biosynthetic process"/>
    <property type="evidence" value="ECO:0007669"/>
    <property type="project" value="UniProtKB-UniRule"/>
</dbReference>
<keyword evidence="6 12" id="KW-0808">Transferase</keyword>
<keyword evidence="16" id="KW-1185">Reference proteome</keyword>
<dbReference type="InterPro" id="IPR020578">
    <property type="entry name" value="Aminotrans_V_PyrdxlP_BS"/>
</dbReference>
<dbReference type="PIRSF" id="PIRSF000525">
    <property type="entry name" value="SerC"/>
    <property type="match status" value="1"/>
</dbReference>
<evidence type="ECO:0000256" key="10">
    <source>
        <dbReference type="ARBA" id="ARBA00047630"/>
    </source>
</evidence>
<evidence type="ECO:0000256" key="7">
    <source>
        <dbReference type="ARBA" id="ARBA00022898"/>
    </source>
</evidence>
<gene>
    <name evidence="12 15" type="primary">serC</name>
    <name evidence="15" type="ORF">C3B56_00036</name>
</gene>
<keyword evidence="5 12" id="KW-0028">Amino-acid biosynthesis</keyword>
<dbReference type="EC" id="2.6.1.52" evidence="12"/>
<comment type="subcellular location">
    <subcellularLocation>
        <location evidence="12">Cytoplasm</location>
    </subcellularLocation>
</comment>